<evidence type="ECO:0000313" key="2">
    <source>
        <dbReference type="Proteomes" id="UP001164539"/>
    </source>
</evidence>
<accession>A0ACC1YW55</accession>
<evidence type="ECO:0000313" key="1">
    <source>
        <dbReference type="EMBL" id="KAJ4727259.1"/>
    </source>
</evidence>
<name>A0ACC1YW55_MELAZ</name>
<dbReference type="Proteomes" id="UP001164539">
    <property type="component" value="Chromosome 1"/>
</dbReference>
<comment type="caution">
    <text evidence="1">The sequence shown here is derived from an EMBL/GenBank/DDBJ whole genome shotgun (WGS) entry which is preliminary data.</text>
</comment>
<reference evidence="1 2" key="1">
    <citation type="journal article" date="2023" name="Science">
        <title>Complex scaffold remodeling in plant triterpene biosynthesis.</title>
        <authorList>
            <person name="De La Pena R."/>
            <person name="Hodgson H."/>
            <person name="Liu J.C."/>
            <person name="Stephenson M.J."/>
            <person name="Martin A.C."/>
            <person name="Owen C."/>
            <person name="Harkess A."/>
            <person name="Leebens-Mack J."/>
            <person name="Jimenez L.E."/>
            <person name="Osbourn A."/>
            <person name="Sattely E.S."/>
        </authorList>
    </citation>
    <scope>NUCLEOTIDE SEQUENCE [LARGE SCALE GENOMIC DNA]</scope>
    <source>
        <strain evidence="2">cv. JPN11</strain>
        <tissue evidence="1">Leaf</tissue>
    </source>
</reference>
<gene>
    <name evidence="1" type="ORF">OWV82_000383</name>
</gene>
<proteinExistence type="predicted"/>
<sequence>MHGMNTSANSDCALLESIQKYLLTDELFEIPKTFPGINSDNVSLCSTTGSSFGSLLLTKNWSDLLQVLNSADAEKVMSSTPFDSNVMDVKREPEEHAQNEIAEARQSHAPARGRGYRGVRRRPWGKYAAEMRDPKRNGARIWLGTYQTAEDAALAYDQAAFKLRGAKAKLNFPHLVGSSATWTPVRVSQRRRYPETLSALSLSASDSDWRAKPY</sequence>
<keyword evidence="2" id="KW-1185">Reference proteome</keyword>
<protein>
    <submittedName>
        <fullName evidence="1">Ethylene-responsive transcription factor</fullName>
    </submittedName>
</protein>
<dbReference type="EMBL" id="CM051394">
    <property type="protein sequence ID" value="KAJ4727259.1"/>
    <property type="molecule type" value="Genomic_DNA"/>
</dbReference>
<organism evidence="1 2">
    <name type="scientific">Melia azedarach</name>
    <name type="common">Chinaberry tree</name>
    <dbReference type="NCBI Taxonomy" id="155640"/>
    <lineage>
        <taxon>Eukaryota</taxon>
        <taxon>Viridiplantae</taxon>
        <taxon>Streptophyta</taxon>
        <taxon>Embryophyta</taxon>
        <taxon>Tracheophyta</taxon>
        <taxon>Spermatophyta</taxon>
        <taxon>Magnoliopsida</taxon>
        <taxon>eudicotyledons</taxon>
        <taxon>Gunneridae</taxon>
        <taxon>Pentapetalae</taxon>
        <taxon>rosids</taxon>
        <taxon>malvids</taxon>
        <taxon>Sapindales</taxon>
        <taxon>Meliaceae</taxon>
        <taxon>Melia</taxon>
    </lineage>
</organism>